<name>A0A0A8ZCI4_ARUDO</name>
<reference evidence="1" key="2">
    <citation type="journal article" date="2015" name="Data Brief">
        <title>Shoot transcriptome of the giant reed, Arundo donax.</title>
        <authorList>
            <person name="Barrero R.A."/>
            <person name="Guerrero F.D."/>
            <person name="Moolhuijzen P."/>
            <person name="Goolsby J.A."/>
            <person name="Tidwell J."/>
            <person name="Bellgard S.E."/>
            <person name="Bellgard M.I."/>
        </authorList>
    </citation>
    <scope>NUCLEOTIDE SEQUENCE</scope>
    <source>
        <tissue evidence="1">Shoot tissue taken approximately 20 cm above the soil surface</tissue>
    </source>
</reference>
<protein>
    <submittedName>
        <fullName evidence="1">Uncharacterized protein</fullName>
    </submittedName>
</protein>
<dbReference type="AlphaFoldDB" id="A0A0A8ZCI4"/>
<accession>A0A0A8ZCI4</accession>
<proteinExistence type="predicted"/>
<evidence type="ECO:0000313" key="1">
    <source>
        <dbReference type="EMBL" id="JAD34455.1"/>
    </source>
</evidence>
<sequence length="53" mass="6230">MGFPQGMYFTATSFPYSSISYSNYQADEFGKYGSHEFEEKQNYHHLCHVNCIH</sequence>
<organism evidence="1">
    <name type="scientific">Arundo donax</name>
    <name type="common">Giant reed</name>
    <name type="synonym">Donax arundinaceus</name>
    <dbReference type="NCBI Taxonomy" id="35708"/>
    <lineage>
        <taxon>Eukaryota</taxon>
        <taxon>Viridiplantae</taxon>
        <taxon>Streptophyta</taxon>
        <taxon>Embryophyta</taxon>
        <taxon>Tracheophyta</taxon>
        <taxon>Spermatophyta</taxon>
        <taxon>Magnoliopsida</taxon>
        <taxon>Liliopsida</taxon>
        <taxon>Poales</taxon>
        <taxon>Poaceae</taxon>
        <taxon>PACMAD clade</taxon>
        <taxon>Arundinoideae</taxon>
        <taxon>Arundineae</taxon>
        <taxon>Arundo</taxon>
    </lineage>
</organism>
<dbReference type="EMBL" id="GBRH01263440">
    <property type="protein sequence ID" value="JAD34455.1"/>
    <property type="molecule type" value="Transcribed_RNA"/>
</dbReference>
<reference evidence="1" key="1">
    <citation type="submission" date="2014-09" db="EMBL/GenBank/DDBJ databases">
        <authorList>
            <person name="Magalhaes I.L.F."/>
            <person name="Oliveira U."/>
            <person name="Santos F.R."/>
            <person name="Vidigal T.H.D.A."/>
            <person name="Brescovit A.D."/>
            <person name="Santos A.J."/>
        </authorList>
    </citation>
    <scope>NUCLEOTIDE SEQUENCE</scope>
    <source>
        <tissue evidence="1">Shoot tissue taken approximately 20 cm above the soil surface</tissue>
    </source>
</reference>